<accession>A0A1K2HPF0</accession>
<keyword evidence="1" id="KW-0472">Membrane</keyword>
<evidence type="ECO:0000256" key="1">
    <source>
        <dbReference type="SAM" id="Phobius"/>
    </source>
</evidence>
<name>A0A1K2HPF0_9NEIS</name>
<evidence type="ECO:0000313" key="2">
    <source>
        <dbReference type="EMBL" id="SFZ78557.1"/>
    </source>
</evidence>
<dbReference type="AlphaFoldDB" id="A0A1K2HPF0"/>
<feature type="transmembrane region" description="Helical" evidence="1">
    <location>
        <begin position="84"/>
        <end position="109"/>
    </location>
</feature>
<keyword evidence="1" id="KW-1133">Transmembrane helix</keyword>
<proteinExistence type="predicted"/>
<gene>
    <name evidence="2" type="ORF">SAMN02745887_03072</name>
</gene>
<keyword evidence="1" id="KW-0812">Transmembrane</keyword>
<feature type="transmembrane region" description="Helical" evidence="1">
    <location>
        <begin position="115"/>
        <end position="133"/>
    </location>
</feature>
<evidence type="ECO:0000313" key="3">
    <source>
        <dbReference type="Proteomes" id="UP000186513"/>
    </source>
</evidence>
<dbReference type="EMBL" id="FPKR01000012">
    <property type="protein sequence ID" value="SFZ78557.1"/>
    <property type="molecule type" value="Genomic_DNA"/>
</dbReference>
<dbReference type="OrthoDB" id="9429602at2"/>
<dbReference type="Proteomes" id="UP000186513">
    <property type="component" value="Unassembled WGS sequence"/>
</dbReference>
<organism evidence="2 3">
    <name type="scientific">Chitinimonas taiwanensis DSM 18899</name>
    <dbReference type="NCBI Taxonomy" id="1121279"/>
    <lineage>
        <taxon>Bacteria</taxon>
        <taxon>Pseudomonadati</taxon>
        <taxon>Pseudomonadota</taxon>
        <taxon>Betaproteobacteria</taxon>
        <taxon>Neisseriales</taxon>
        <taxon>Chitinibacteraceae</taxon>
        <taxon>Chitinimonas</taxon>
    </lineage>
</organism>
<dbReference type="RefSeq" id="WP_072429551.1">
    <property type="nucleotide sequence ID" value="NZ_FPKR01000012.1"/>
</dbReference>
<keyword evidence="3" id="KW-1185">Reference proteome</keyword>
<dbReference type="STRING" id="1121279.SAMN02745887_03072"/>
<feature type="transmembrane region" description="Helical" evidence="1">
    <location>
        <begin position="53"/>
        <end position="72"/>
    </location>
</feature>
<protein>
    <submittedName>
        <fullName evidence="2">FoF1-type ATP synthase assembly protein I</fullName>
    </submittedName>
</protein>
<sequence>MHQENANIREFSRPLSPAEKLRKQIRAVLLVMSALTGVVAATAFFIADTKAMFAAFAGGLSQIAAVWVYGRVSRFEGIPAPKTLYVQFLLAEIVKVVVSLALLLAGYVIFGANALWFAGAFVASLLAYLLVLISK</sequence>
<feature type="transmembrane region" description="Helical" evidence="1">
    <location>
        <begin position="27"/>
        <end position="47"/>
    </location>
</feature>
<reference evidence="2 3" key="1">
    <citation type="submission" date="2016-11" db="EMBL/GenBank/DDBJ databases">
        <authorList>
            <person name="Jaros S."/>
            <person name="Januszkiewicz K."/>
            <person name="Wedrychowicz H."/>
        </authorList>
    </citation>
    <scope>NUCLEOTIDE SEQUENCE [LARGE SCALE GENOMIC DNA]</scope>
    <source>
        <strain evidence="2 3">DSM 18899</strain>
    </source>
</reference>